<protein>
    <submittedName>
        <fullName evidence="2">Uncharacterized protein</fullName>
    </submittedName>
</protein>
<gene>
    <name evidence="2" type="ORF">EJ73_01472</name>
</gene>
<dbReference type="PROSITE" id="PS51257">
    <property type="entry name" value="PROKAR_LIPOPROTEIN"/>
    <property type="match status" value="1"/>
</dbReference>
<sequence>MKTKTMFKTMLASMFCMVALLLVACDGDSNKPVLNKLSFDKTRVDLNLGRTTTLTVKNGTAPYTAKLSGQGDQLVADVRVEGNLITLTGMFLGEATMAVTDKDGNTGVVSVVVKNIEGSLKLDKTTLNIEVGKSETVSVQNGVGPFKVISNNNKVVETNVKGSQITFTGHKAGTTTVEVQDAKSNVGVVTVTVR</sequence>
<dbReference type="STRING" id="1122991.GCA_000613445_01452"/>
<comment type="caution">
    <text evidence="2">The sequence shown here is derived from an EMBL/GenBank/DDBJ whole genome shotgun (WGS) entry which is preliminary data.</text>
</comment>
<dbReference type="EMBL" id="QJJX01000015">
    <property type="protein sequence ID" value="PXX21887.1"/>
    <property type="molecule type" value="Genomic_DNA"/>
</dbReference>
<dbReference type="OrthoDB" id="1082767at2"/>
<dbReference type="RefSeq" id="WP_025816355.1">
    <property type="nucleotide sequence ID" value="NZ_BAIZ01000023.1"/>
</dbReference>
<dbReference type="Proteomes" id="UP000248314">
    <property type="component" value="Unassembled WGS sequence"/>
</dbReference>
<keyword evidence="1" id="KW-0732">Signal</keyword>
<dbReference type="AlphaFoldDB" id="A0A318I2T3"/>
<name>A0A318I2T3_9BACT</name>
<accession>A0A318I2T3</accession>
<feature type="signal peptide" evidence="1">
    <location>
        <begin position="1"/>
        <end position="24"/>
    </location>
</feature>
<evidence type="ECO:0000256" key="1">
    <source>
        <dbReference type="SAM" id="SignalP"/>
    </source>
</evidence>
<evidence type="ECO:0000313" key="3">
    <source>
        <dbReference type="Proteomes" id="UP000248314"/>
    </source>
</evidence>
<reference evidence="2 3" key="1">
    <citation type="submission" date="2018-05" db="EMBL/GenBank/DDBJ databases">
        <title>Genomic Encyclopedia of Type Strains, Phase I: the one thousand microbial genomes (KMG-I) project.</title>
        <authorList>
            <person name="Kyrpides N."/>
        </authorList>
    </citation>
    <scope>NUCLEOTIDE SEQUENCE [LARGE SCALE GENOMIC DNA]</scope>
    <source>
        <strain evidence="2 3">DSM 15611</strain>
    </source>
</reference>
<organism evidence="2 3">
    <name type="scientific">Hoylesella shahii DSM 15611 = JCM 12083</name>
    <dbReference type="NCBI Taxonomy" id="1122991"/>
    <lineage>
        <taxon>Bacteria</taxon>
        <taxon>Pseudomonadati</taxon>
        <taxon>Bacteroidota</taxon>
        <taxon>Bacteroidia</taxon>
        <taxon>Bacteroidales</taxon>
        <taxon>Prevotellaceae</taxon>
        <taxon>Hoylesella</taxon>
    </lineage>
</organism>
<proteinExistence type="predicted"/>
<evidence type="ECO:0000313" key="2">
    <source>
        <dbReference type="EMBL" id="PXX21887.1"/>
    </source>
</evidence>
<feature type="chain" id="PRO_5016278627" evidence="1">
    <location>
        <begin position="25"/>
        <end position="194"/>
    </location>
</feature>
<keyword evidence="3" id="KW-1185">Reference proteome</keyword>